<dbReference type="AlphaFoldDB" id="A0A812WS14"/>
<gene>
    <name evidence="1" type="ORF">SNEC2469_LOCUS19990</name>
</gene>
<dbReference type="Proteomes" id="UP000601435">
    <property type="component" value="Unassembled WGS sequence"/>
</dbReference>
<evidence type="ECO:0000313" key="1">
    <source>
        <dbReference type="EMBL" id="CAE7693802.1"/>
    </source>
</evidence>
<dbReference type="EMBL" id="CAJNJA010034497">
    <property type="protein sequence ID" value="CAE7693802.1"/>
    <property type="molecule type" value="Genomic_DNA"/>
</dbReference>
<proteinExistence type="predicted"/>
<reference evidence="1" key="1">
    <citation type="submission" date="2021-02" db="EMBL/GenBank/DDBJ databases">
        <authorList>
            <person name="Dougan E. K."/>
            <person name="Rhodes N."/>
            <person name="Thang M."/>
            <person name="Chan C."/>
        </authorList>
    </citation>
    <scope>NUCLEOTIDE SEQUENCE</scope>
</reference>
<name>A0A812WS14_9DINO</name>
<accession>A0A812WS14</accession>
<dbReference type="OrthoDB" id="411496at2759"/>
<comment type="caution">
    <text evidence="1">The sequence shown here is derived from an EMBL/GenBank/DDBJ whole genome shotgun (WGS) entry which is preliminary data.</text>
</comment>
<organism evidence="1 2">
    <name type="scientific">Symbiodinium necroappetens</name>
    <dbReference type="NCBI Taxonomy" id="1628268"/>
    <lineage>
        <taxon>Eukaryota</taxon>
        <taxon>Sar</taxon>
        <taxon>Alveolata</taxon>
        <taxon>Dinophyceae</taxon>
        <taxon>Suessiales</taxon>
        <taxon>Symbiodiniaceae</taxon>
        <taxon>Symbiodinium</taxon>
    </lineage>
</organism>
<sequence length="343" mass="37812">MWIHGHAGDAKSLAAVCTAWRNVVQLYRSRWPQDFRRLLQLDVGHGWPVASVREALQVLARASWQNMLHLTDFPAFRDNAWPAHVTSVALKMPVKTQLDNYLDFSVLRMLRVPFAAFAWKLLHDVPLPWVKMMASRPAVREGMTSSRAASADSESKTLTADLLCENNLRGSQHLSSRVGLAVTPGGFVTASGCTVRSRVGAAMRDLAKAVPGLCLVGWSQGWSSSFRDGSQLCFFCERMESGEERCPQCKDARSWSTLSATLNMSFSAEVHGEAVQVEFAIEARALPFVSISSDDPFLAELAKIIPQTDTLEEAFATDGAETLSELEEEDEEAVEMDIFGNGN</sequence>
<keyword evidence="2" id="KW-1185">Reference proteome</keyword>
<evidence type="ECO:0000313" key="2">
    <source>
        <dbReference type="Proteomes" id="UP000601435"/>
    </source>
</evidence>
<protein>
    <submittedName>
        <fullName evidence="1">Uncharacterized protein</fullName>
    </submittedName>
</protein>